<name>A0A1W1HB66_9BACT</name>
<dbReference type="PIRSF" id="PIRSF006054">
    <property type="entry name" value="UCP006054"/>
    <property type="match status" value="1"/>
</dbReference>
<dbReference type="InterPro" id="IPR021144">
    <property type="entry name" value="UPF0597"/>
</dbReference>
<proteinExistence type="inferred from homology"/>
<dbReference type="AlphaFoldDB" id="A0A1W1HB66"/>
<sequence length="468" mass="48467">MKFTVKDILNLEVAPALGCTEPTAIALGSAAASSLLFEGISSYVSSSSSSSATTAGDDKKDSTSVCREPEGIELWLDPNIFKNGLAVAIPGTGGLSGLDLASAIGALAGDPSLGMEVLMPITDEDVKAASRFVSKGKVKINLMENHRGLYVKTRIHGKNGTQSATSLIEVLHDNITSLEINGKPVEDHPLYRKGGSGKKGNAADLEKELKQVSMETVFSLMSQFDSDDLDFIEKGIEMNMALSRYGLEHDCGLQVGSTLKRLAAKGLVMPDMIHDARVMTAAAGDARMSGARLPAMSSAGSGNHGLTAILPVKAVADHINAGRDDLCRAVGLSHIITACIKAHTGRLAAICACSVAAGAGAAAAIAWLLGGTHEQIGAAVENIIEDLAGVICDGAKNSCALKLDTAAGAAVQAALFAVNGLNVKMTDGIVGQSPEKTIRNIGILSSEGMVETDRVILKIMLDKIMTSS</sequence>
<feature type="compositionally biased region" description="Basic and acidic residues" evidence="2">
    <location>
        <begin position="56"/>
        <end position="65"/>
    </location>
</feature>
<feature type="domain" description="Serine dehydratase-like alpha subunit" evidence="3">
    <location>
        <begin position="221"/>
        <end position="458"/>
    </location>
</feature>
<dbReference type="EMBL" id="FWEV01000100">
    <property type="protein sequence ID" value="SLM29625.1"/>
    <property type="molecule type" value="Genomic_DNA"/>
</dbReference>
<comment type="similarity">
    <text evidence="1">Belongs to the UPF0597 family.</text>
</comment>
<dbReference type="PANTHER" id="PTHR30501">
    <property type="entry name" value="UPF0597 PROTEIN YHAM"/>
    <property type="match status" value="1"/>
</dbReference>
<dbReference type="GO" id="GO:0019450">
    <property type="term" value="P:L-cysteine catabolic process to pyruvate"/>
    <property type="evidence" value="ECO:0007669"/>
    <property type="project" value="TreeGrafter"/>
</dbReference>
<reference evidence="4 5" key="1">
    <citation type="submission" date="2017-03" db="EMBL/GenBank/DDBJ databases">
        <authorList>
            <person name="Afonso C.L."/>
            <person name="Miller P.J."/>
            <person name="Scott M.A."/>
            <person name="Spackman E."/>
            <person name="Goraichik I."/>
            <person name="Dimitrov K.M."/>
            <person name="Suarez D.L."/>
            <person name="Swayne D.E."/>
        </authorList>
    </citation>
    <scope>NUCLEOTIDE SEQUENCE [LARGE SCALE GENOMIC DNA]</scope>
    <source>
        <strain evidence="4">PRJEB14757</strain>
    </source>
</reference>
<evidence type="ECO:0000259" key="3">
    <source>
        <dbReference type="Pfam" id="PF03313"/>
    </source>
</evidence>
<feature type="region of interest" description="Disordered" evidence="2">
    <location>
        <begin position="45"/>
        <end position="65"/>
    </location>
</feature>
<dbReference type="STRING" id="1246637.MTBBW1_1890023"/>
<keyword evidence="5" id="KW-1185">Reference proteome</keyword>
<accession>A0A1W1HB66</accession>
<evidence type="ECO:0000256" key="2">
    <source>
        <dbReference type="SAM" id="MobiDB-lite"/>
    </source>
</evidence>
<dbReference type="OrthoDB" id="41906at2"/>
<dbReference type="Proteomes" id="UP000191931">
    <property type="component" value="Unassembled WGS sequence"/>
</dbReference>
<organism evidence="4 5">
    <name type="scientific">Desulfamplus magnetovallimortis</name>
    <dbReference type="NCBI Taxonomy" id="1246637"/>
    <lineage>
        <taxon>Bacteria</taxon>
        <taxon>Pseudomonadati</taxon>
        <taxon>Thermodesulfobacteriota</taxon>
        <taxon>Desulfobacteria</taxon>
        <taxon>Desulfobacterales</taxon>
        <taxon>Desulfobacteraceae</taxon>
        <taxon>Desulfamplus</taxon>
    </lineage>
</organism>
<evidence type="ECO:0000313" key="4">
    <source>
        <dbReference type="EMBL" id="SLM29625.1"/>
    </source>
</evidence>
<dbReference type="RefSeq" id="WP_080806701.1">
    <property type="nucleotide sequence ID" value="NZ_LT828554.1"/>
</dbReference>
<dbReference type="Pfam" id="PF03313">
    <property type="entry name" value="SDH_alpha"/>
    <property type="match status" value="1"/>
</dbReference>
<protein>
    <recommendedName>
        <fullName evidence="1">UPF0597 protein MTBBW1_1890023</fullName>
    </recommendedName>
</protein>
<dbReference type="GO" id="GO:0080146">
    <property type="term" value="F:L-cysteine desulfhydrase activity"/>
    <property type="evidence" value="ECO:0007669"/>
    <property type="project" value="TreeGrafter"/>
</dbReference>
<dbReference type="InterPro" id="IPR005130">
    <property type="entry name" value="Ser_deHydtase-like_asu"/>
</dbReference>
<dbReference type="HAMAP" id="MF_01845">
    <property type="entry name" value="UPF0597"/>
    <property type="match status" value="1"/>
</dbReference>
<gene>
    <name evidence="4" type="ORF">MTBBW1_1890023</name>
</gene>
<evidence type="ECO:0000313" key="5">
    <source>
        <dbReference type="Proteomes" id="UP000191931"/>
    </source>
</evidence>
<dbReference type="PANTHER" id="PTHR30501:SF2">
    <property type="entry name" value="UPF0597 PROTEIN YHAM"/>
    <property type="match status" value="1"/>
</dbReference>
<evidence type="ECO:0000256" key="1">
    <source>
        <dbReference type="HAMAP-Rule" id="MF_01845"/>
    </source>
</evidence>